<comment type="caution">
    <text evidence="3">The sequence shown here is derived from an EMBL/GenBank/DDBJ whole genome shotgun (WGS) entry which is preliminary data.</text>
</comment>
<dbReference type="Gene3D" id="2.30.110.10">
    <property type="entry name" value="Electron Transport, Fmn-binding Protein, Chain A"/>
    <property type="match status" value="1"/>
</dbReference>
<dbReference type="RefSeq" id="WP_120681112.1">
    <property type="nucleotide sequence ID" value="NZ_RBAL01000010.1"/>
</dbReference>
<proteinExistence type="predicted"/>
<dbReference type="AlphaFoldDB" id="A0A3A9YWX2"/>
<dbReference type="NCBIfam" id="TIGR03668">
    <property type="entry name" value="Rv0121_F420"/>
    <property type="match status" value="1"/>
</dbReference>
<gene>
    <name evidence="3" type="ORF">D7294_18430</name>
</gene>
<accession>A0A3A9YWX2</accession>
<organism evidence="3 4">
    <name type="scientific">Streptomyces hoynatensis</name>
    <dbReference type="NCBI Taxonomy" id="1141874"/>
    <lineage>
        <taxon>Bacteria</taxon>
        <taxon>Bacillati</taxon>
        <taxon>Actinomycetota</taxon>
        <taxon>Actinomycetes</taxon>
        <taxon>Kitasatosporales</taxon>
        <taxon>Streptomycetaceae</taxon>
        <taxon>Streptomyces</taxon>
    </lineage>
</organism>
<sequence length="138" mass="15443">MQLSETEARARLAAARVLRLATVDEAGAPHLVPVTFAVHDGRLVTAVDEVKPKRHPRLARLRHVRADPRVCLLADSYEEDWSRLWWVRAEGRAEILEGPAREGPLDSLARKYPPYRARRPAGPVLAVAPTRWTGWAAS</sequence>
<name>A0A3A9YWX2_9ACTN</name>
<dbReference type="GO" id="GO:0016627">
    <property type="term" value="F:oxidoreductase activity, acting on the CH-CH group of donors"/>
    <property type="evidence" value="ECO:0007669"/>
    <property type="project" value="TreeGrafter"/>
</dbReference>
<dbReference type="PANTHER" id="PTHR35176">
    <property type="entry name" value="HEME OXYGENASE HI_0854-RELATED"/>
    <property type="match status" value="1"/>
</dbReference>
<dbReference type="PANTHER" id="PTHR35176:SF2">
    <property type="entry name" value="F420H(2)-DEPENDENT REDUCTASE RV1155"/>
    <property type="match status" value="1"/>
</dbReference>
<evidence type="ECO:0000256" key="1">
    <source>
        <dbReference type="ARBA" id="ARBA00023002"/>
    </source>
</evidence>
<feature type="domain" description="Pyridoxamine 5'-phosphate oxidase N-terminal" evidence="2">
    <location>
        <begin position="6"/>
        <end position="135"/>
    </location>
</feature>
<evidence type="ECO:0000259" key="2">
    <source>
        <dbReference type="Pfam" id="PF01243"/>
    </source>
</evidence>
<keyword evidence="1" id="KW-0560">Oxidoreductase</keyword>
<dbReference type="InterPro" id="IPR019967">
    <property type="entry name" value="F420-dep_enz_PPOX_Rv0121"/>
</dbReference>
<dbReference type="EMBL" id="RBAL01000010">
    <property type="protein sequence ID" value="RKN40425.1"/>
    <property type="molecule type" value="Genomic_DNA"/>
</dbReference>
<evidence type="ECO:0000313" key="4">
    <source>
        <dbReference type="Proteomes" id="UP000272474"/>
    </source>
</evidence>
<dbReference type="InterPro" id="IPR052019">
    <property type="entry name" value="F420H2_bilvrd_red/Heme_oxyg"/>
</dbReference>
<protein>
    <submittedName>
        <fullName evidence="3">TIGR03668 family PPOX class F420-dependent oxidoreductase</fullName>
    </submittedName>
</protein>
<keyword evidence="4" id="KW-1185">Reference proteome</keyword>
<dbReference type="GO" id="GO:0070967">
    <property type="term" value="F:coenzyme F420 binding"/>
    <property type="evidence" value="ECO:0007669"/>
    <property type="project" value="TreeGrafter"/>
</dbReference>
<evidence type="ECO:0000313" key="3">
    <source>
        <dbReference type="EMBL" id="RKN40425.1"/>
    </source>
</evidence>
<dbReference type="GO" id="GO:0005829">
    <property type="term" value="C:cytosol"/>
    <property type="evidence" value="ECO:0007669"/>
    <property type="project" value="TreeGrafter"/>
</dbReference>
<dbReference type="OrthoDB" id="9812086at2"/>
<dbReference type="InterPro" id="IPR012349">
    <property type="entry name" value="Split_barrel_FMN-bd"/>
</dbReference>
<dbReference type="Pfam" id="PF01243">
    <property type="entry name" value="PNPOx_N"/>
    <property type="match status" value="1"/>
</dbReference>
<dbReference type="SUPFAM" id="SSF50475">
    <property type="entry name" value="FMN-binding split barrel"/>
    <property type="match status" value="1"/>
</dbReference>
<dbReference type="InterPro" id="IPR011576">
    <property type="entry name" value="Pyridox_Oxase_N"/>
</dbReference>
<dbReference type="Proteomes" id="UP000272474">
    <property type="component" value="Unassembled WGS sequence"/>
</dbReference>
<reference evidence="3 4" key="1">
    <citation type="journal article" date="2014" name="Int. J. Syst. Evol. Microbiol.">
        <title>Streptomyces hoynatensis sp. nov., isolated from deep marine sediment.</title>
        <authorList>
            <person name="Veyisoglu A."/>
            <person name="Sahin N."/>
        </authorList>
    </citation>
    <scope>NUCLEOTIDE SEQUENCE [LARGE SCALE GENOMIC DNA]</scope>
    <source>
        <strain evidence="3 4">KCTC 29097</strain>
    </source>
</reference>